<keyword evidence="2" id="KW-1185">Reference proteome</keyword>
<accession>A0ACD3A7B3</accession>
<dbReference type="EMBL" id="ML208647">
    <property type="protein sequence ID" value="TFK61575.1"/>
    <property type="molecule type" value="Genomic_DNA"/>
</dbReference>
<protein>
    <submittedName>
        <fullName evidence="1">Uncharacterized protein</fullName>
    </submittedName>
</protein>
<gene>
    <name evidence="1" type="ORF">BDN72DRAFT_903994</name>
</gene>
<evidence type="ECO:0000313" key="2">
    <source>
        <dbReference type="Proteomes" id="UP000308600"/>
    </source>
</evidence>
<sequence>MTLVDYTSSRSSSPVSGQFHPSGQKDSFIVELLPDYNTSPSASASRNWMRQKRPRSSSIRSLDGPTSDNEPDPKRSRVAESNGEDSDGEVSNPEQEQKDVEAAVLGDDVEEESDSASRDGFVPKAKNATSTAKKAKAGVKDDVQPTFAAKKANTNAKDTCTPKNAKADVAKAKKAPFTTTKAKADVTSTAKKANTNVKDTTSAPKKPRADLTAKKAKADVKDDARSTSASKKTNASTSKKANASTSKKANANVKKTRILWKGDDEARRVADELHSAYMKSKKILSCAYETLSEERKKQFEDAARIAMHLFLQAEDPEESFPLPANICKASRDSVSFLPEIACTSKELSLHLLTTSNSRRCLSHWWRSRSSAKLKDARVDAYTKDVPVLDCGCSVDVALWEFYVYKRWMVGLHNPRPLMVSYECRDRLMQAMSEVLGIRGPEELFNSRGTGWRDPEHQVEFKKDMIAAWQEQVRHLEGDVEMENEVEEQIRHSEDEVEEAEVDNEVQEQPNVDLIASTRASSSKVTLEALGEDISAGTKRRTSRWDS</sequence>
<dbReference type="Proteomes" id="UP000308600">
    <property type="component" value="Unassembled WGS sequence"/>
</dbReference>
<evidence type="ECO:0000313" key="1">
    <source>
        <dbReference type="EMBL" id="TFK61575.1"/>
    </source>
</evidence>
<organism evidence="1 2">
    <name type="scientific">Pluteus cervinus</name>
    <dbReference type="NCBI Taxonomy" id="181527"/>
    <lineage>
        <taxon>Eukaryota</taxon>
        <taxon>Fungi</taxon>
        <taxon>Dikarya</taxon>
        <taxon>Basidiomycota</taxon>
        <taxon>Agaricomycotina</taxon>
        <taxon>Agaricomycetes</taxon>
        <taxon>Agaricomycetidae</taxon>
        <taxon>Agaricales</taxon>
        <taxon>Pluteineae</taxon>
        <taxon>Pluteaceae</taxon>
        <taxon>Pluteus</taxon>
    </lineage>
</organism>
<proteinExistence type="predicted"/>
<name>A0ACD3A7B3_9AGAR</name>
<reference evidence="1 2" key="1">
    <citation type="journal article" date="2019" name="Nat. Ecol. Evol.">
        <title>Megaphylogeny resolves global patterns of mushroom evolution.</title>
        <authorList>
            <person name="Varga T."/>
            <person name="Krizsan K."/>
            <person name="Foldi C."/>
            <person name="Dima B."/>
            <person name="Sanchez-Garcia M."/>
            <person name="Sanchez-Ramirez S."/>
            <person name="Szollosi G.J."/>
            <person name="Szarkandi J.G."/>
            <person name="Papp V."/>
            <person name="Albert L."/>
            <person name="Andreopoulos W."/>
            <person name="Angelini C."/>
            <person name="Antonin V."/>
            <person name="Barry K.W."/>
            <person name="Bougher N.L."/>
            <person name="Buchanan P."/>
            <person name="Buyck B."/>
            <person name="Bense V."/>
            <person name="Catcheside P."/>
            <person name="Chovatia M."/>
            <person name="Cooper J."/>
            <person name="Damon W."/>
            <person name="Desjardin D."/>
            <person name="Finy P."/>
            <person name="Geml J."/>
            <person name="Haridas S."/>
            <person name="Hughes K."/>
            <person name="Justo A."/>
            <person name="Karasinski D."/>
            <person name="Kautmanova I."/>
            <person name="Kiss B."/>
            <person name="Kocsube S."/>
            <person name="Kotiranta H."/>
            <person name="LaButti K.M."/>
            <person name="Lechner B.E."/>
            <person name="Liimatainen K."/>
            <person name="Lipzen A."/>
            <person name="Lukacs Z."/>
            <person name="Mihaltcheva S."/>
            <person name="Morgado L.N."/>
            <person name="Niskanen T."/>
            <person name="Noordeloos M.E."/>
            <person name="Ohm R.A."/>
            <person name="Ortiz-Santana B."/>
            <person name="Ovrebo C."/>
            <person name="Racz N."/>
            <person name="Riley R."/>
            <person name="Savchenko A."/>
            <person name="Shiryaev A."/>
            <person name="Soop K."/>
            <person name="Spirin V."/>
            <person name="Szebenyi C."/>
            <person name="Tomsovsky M."/>
            <person name="Tulloss R.E."/>
            <person name="Uehling J."/>
            <person name="Grigoriev I.V."/>
            <person name="Vagvolgyi C."/>
            <person name="Papp T."/>
            <person name="Martin F.M."/>
            <person name="Miettinen O."/>
            <person name="Hibbett D.S."/>
            <person name="Nagy L.G."/>
        </authorList>
    </citation>
    <scope>NUCLEOTIDE SEQUENCE [LARGE SCALE GENOMIC DNA]</scope>
    <source>
        <strain evidence="1 2">NL-1719</strain>
    </source>
</reference>